<accession>A0A6J7DAH9</accession>
<organism evidence="1">
    <name type="scientific">freshwater metagenome</name>
    <dbReference type="NCBI Taxonomy" id="449393"/>
    <lineage>
        <taxon>unclassified sequences</taxon>
        <taxon>metagenomes</taxon>
        <taxon>ecological metagenomes</taxon>
    </lineage>
</organism>
<dbReference type="InterPro" id="IPR003489">
    <property type="entry name" value="RHF/RaiA"/>
</dbReference>
<protein>
    <submittedName>
        <fullName evidence="1">Unannotated protein</fullName>
    </submittedName>
</protein>
<evidence type="ECO:0000313" key="1">
    <source>
        <dbReference type="EMBL" id="CAB4865449.1"/>
    </source>
</evidence>
<dbReference type="SUPFAM" id="SSF69754">
    <property type="entry name" value="Ribosome binding protein Y (YfiA homologue)"/>
    <property type="match status" value="1"/>
</dbReference>
<reference evidence="1" key="1">
    <citation type="submission" date="2020-05" db="EMBL/GenBank/DDBJ databases">
        <authorList>
            <person name="Chiriac C."/>
            <person name="Salcher M."/>
            <person name="Ghai R."/>
            <person name="Kavagutti S V."/>
        </authorList>
    </citation>
    <scope>NUCLEOTIDE SEQUENCE</scope>
</reference>
<dbReference type="InterPro" id="IPR036567">
    <property type="entry name" value="RHF-like"/>
</dbReference>
<dbReference type="Pfam" id="PF02482">
    <property type="entry name" value="Ribosomal_S30AE"/>
    <property type="match status" value="1"/>
</dbReference>
<proteinExistence type="predicted"/>
<gene>
    <name evidence="1" type="ORF">UFOPK3423_00465</name>
</gene>
<dbReference type="AlphaFoldDB" id="A0A6J7DAH9"/>
<dbReference type="Gene3D" id="3.30.160.100">
    <property type="entry name" value="Ribosome hibernation promotion factor-like"/>
    <property type="match status" value="1"/>
</dbReference>
<sequence length="114" mass="13056">MQLEVTGRHVPITEEMRELTEQRLERLERQVPEGTFCRVTLTEQHNPAIPEHFHVEATLQMPGATIHAEADSRELGPCLGHVVDELQRQVHRHLDKARLGRRAGGETIRRADEV</sequence>
<dbReference type="NCBIfam" id="TIGR00741">
    <property type="entry name" value="yfiA"/>
    <property type="match status" value="1"/>
</dbReference>
<dbReference type="EMBL" id="CAFBLQ010000035">
    <property type="protein sequence ID" value="CAB4865449.1"/>
    <property type="molecule type" value="Genomic_DNA"/>
</dbReference>
<name>A0A6J7DAH9_9ZZZZ</name>